<gene>
    <name evidence="2" type="ORF">METZ01_LOCUS197401</name>
</gene>
<evidence type="ECO:0000313" key="2">
    <source>
        <dbReference type="EMBL" id="SVB44547.1"/>
    </source>
</evidence>
<feature type="non-terminal residue" evidence="2">
    <location>
        <position position="111"/>
    </location>
</feature>
<evidence type="ECO:0000259" key="1">
    <source>
        <dbReference type="Pfam" id="PF00144"/>
    </source>
</evidence>
<dbReference type="InterPro" id="IPR012338">
    <property type="entry name" value="Beta-lactam/transpept-like"/>
</dbReference>
<dbReference type="Pfam" id="PF00144">
    <property type="entry name" value="Beta-lactamase"/>
    <property type="match status" value="1"/>
</dbReference>
<protein>
    <recommendedName>
        <fullName evidence="1">Beta-lactamase-related domain-containing protein</fullName>
    </recommendedName>
</protein>
<reference evidence="2" key="1">
    <citation type="submission" date="2018-05" db="EMBL/GenBank/DDBJ databases">
        <authorList>
            <person name="Lanie J.A."/>
            <person name="Ng W.-L."/>
            <person name="Kazmierczak K.M."/>
            <person name="Andrzejewski T.M."/>
            <person name="Davidsen T.M."/>
            <person name="Wayne K.J."/>
            <person name="Tettelin H."/>
            <person name="Glass J.I."/>
            <person name="Rusch D."/>
            <person name="Podicherti R."/>
            <person name="Tsui H.-C.T."/>
            <person name="Winkler M.E."/>
        </authorList>
    </citation>
    <scope>NUCLEOTIDE SEQUENCE</scope>
</reference>
<accession>A0A382E3W1</accession>
<proteinExistence type="predicted"/>
<feature type="domain" description="Beta-lactamase-related" evidence="1">
    <location>
        <begin position="7"/>
        <end position="109"/>
    </location>
</feature>
<dbReference type="EMBL" id="UINC01042218">
    <property type="protein sequence ID" value="SVB44547.1"/>
    <property type="molecule type" value="Genomic_DNA"/>
</dbReference>
<dbReference type="InterPro" id="IPR001466">
    <property type="entry name" value="Beta-lactam-related"/>
</dbReference>
<sequence>MDYSWLDQPVDVFAVQKGVLAILIGIAEEKYLLEVSDHMNHHIDPEWTKLSPWDEAKLTLETLMNMTTGMNDRLEADGDIGKTWRYNNVAYQQLKRILERHTGLSLQQLSH</sequence>
<name>A0A382E3W1_9ZZZZ</name>
<dbReference type="AlphaFoldDB" id="A0A382E3W1"/>
<dbReference type="SUPFAM" id="SSF56601">
    <property type="entry name" value="beta-lactamase/transpeptidase-like"/>
    <property type="match status" value="1"/>
</dbReference>
<dbReference type="Gene3D" id="3.40.710.10">
    <property type="entry name" value="DD-peptidase/beta-lactamase superfamily"/>
    <property type="match status" value="1"/>
</dbReference>
<organism evidence="2">
    <name type="scientific">marine metagenome</name>
    <dbReference type="NCBI Taxonomy" id="408172"/>
    <lineage>
        <taxon>unclassified sequences</taxon>
        <taxon>metagenomes</taxon>
        <taxon>ecological metagenomes</taxon>
    </lineage>
</organism>